<feature type="binding site" evidence="7">
    <location>
        <position position="84"/>
    </location>
    <ligand>
        <name>Fe(3+)</name>
        <dbReference type="ChEBI" id="CHEBI:29034"/>
    </ligand>
</feature>
<comment type="subcellular location">
    <subcellularLocation>
        <location evidence="7">Cytoplasm</location>
    </subcellularLocation>
</comment>
<feature type="domain" description="Amidohydrolase-related" evidence="8">
    <location>
        <begin position="73"/>
        <end position="414"/>
    </location>
</feature>
<feature type="binding site" evidence="7">
    <location>
        <position position="327"/>
    </location>
    <ligand>
        <name>Fe(3+)</name>
        <dbReference type="ChEBI" id="CHEBI:29034"/>
    </ligand>
</feature>
<evidence type="ECO:0000256" key="5">
    <source>
        <dbReference type="ARBA" id="ARBA00022833"/>
    </source>
</evidence>
<feature type="binding site" evidence="7">
    <location>
        <position position="332"/>
    </location>
    <ligand>
        <name>4-imidazolone-5-propanoate</name>
        <dbReference type="ChEBI" id="CHEBI:77893"/>
    </ligand>
</feature>
<evidence type="ECO:0000259" key="8">
    <source>
        <dbReference type="Pfam" id="PF01979"/>
    </source>
</evidence>
<dbReference type="EC" id="3.5.2.7" evidence="1 7"/>
<feature type="binding site" evidence="7">
    <location>
        <position position="252"/>
    </location>
    <ligand>
        <name>Fe(3+)</name>
        <dbReference type="ChEBI" id="CHEBI:29034"/>
    </ligand>
</feature>
<evidence type="ECO:0000256" key="2">
    <source>
        <dbReference type="ARBA" id="ARBA00022723"/>
    </source>
</evidence>
<dbReference type="GO" id="GO:0005506">
    <property type="term" value="F:iron ion binding"/>
    <property type="evidence" value="ECO:0007669"/>
    <property type="project" value="UniProtKB-UniRule"/>
</dbReference>
<organism evidence="9 10">
    <name type="scientific">Desulfotignum balticum</name>
    <dbReference type="NCBI Taxonomy" id="115781"/>
    <lineage>
        <taxon>Bacteria</taxon>
        <taxon>Pseudomonadati</taxon>
        <taxon>Thermodesulfobacteriota</taxon>
        <taxon>Desulfobacteria</taxon>
        <taxon>Desulfobacterales</taxon>
        <taxon>Desulfobacteraceae</taxon>
        <taxon>Desulfotignum</taxon>
    </lineage>
</organism>
<feature type="binding site" evidence="7">
    <location>
        <position position="84"/>
    </location>
    <ligand>
        <name>Zn(2+)</name>
        <dbReference type="ChEBI" id="CHEBI:29105"/>
    </ligand>
</feature>
<dbReference type="CDD" id="cd01296">
    <property type="entry name" value="Imidazolone-5PH"/>
    <property type="match status" value="1"/>
</dbReference>
<comment type="pathway">
    <text evidence="7">Amino-acid degradation; L-histidine degradation into L-glutamate; N-formimidoyl-L-glutamate from L-histidine: step 3/3.</text>
</comment>
<feature type="binding site" evidence="7">
    <location>
        <position position="327"/>
    </location>
    <ligand>
        <name>Zn(2+)</name>
        <dbReference type="ChEBI" id="CHEBI:29105"/>
    </ligand>
</feature>
<feature type="binding site" evidence="7">
    <location>
        <position position="154"/>
    </location>
    <ligand>
        <name>4-imidazolone-5-propanoate</name>
        <dbReference type="ChEBI" id="CHEBI:77893"/>
    </ligand>
</feature>
<dbReference type="GO" id="GO:0019556">
    <property type="term" value="P:L-histidine catabolic process to glutamate and formamide"/>
    <property type="evidence" value="ECO:0007669"/>
    <property type="project" value="UniProtKB-UniRule"/>
</dbReference>
<name>A0A931CTC1_9BACT</name>
<dbReference type="Pfam" id="PF01979">
    <property type="entry name" value="Amidohydro_1"/>
    <property type="match status" value="1"/>
</dbReference>
<feature type="binding site" evidence="7">
    <location>
        <position position="91"/>
    </location>
    <ligand>
        <name>4-imidazolone-5-propanoate</name>
        <dbReference type="ChEBI" id="CHEBI:77893"/>
    </ligand>
</feature>
<evidence type="ECO:0000313" key="10">
    <source>
        <dbReference type="Proteomes" id="UP000706172"/>
    </source>
</evidence>
<keyword evidence="7" id="KW-0963">Cytoplasm</keyword>
<dbReference type="NCBIfam" id="TIGR01224">
    <property type="entry name" value="hutI"/>
    <property type="match status" value="1"/>
</dbReference>
<keyword evidence="6 7" id="KW-0408">Iron</keyword>
<keyword evidence="2 7" id="KW-0479">Metal-binding</keyword>
<comment type="similarity">
    <text evidence="7">Belongs to the metallo-dependent hydrolases superfamily. HutI family.</text>
</comment>
<keyword evidence="5 7" id="KW-0862">Zinc</keyword>
<dbReference type="GO" id="GO:0005737">
    <property type="term" value="C:cytoplasm"/>
    <property type="evidence" value="ECO:0007669"/>
    <property type="project" value="UniProtKB-SubCell"/>
</dbReference>
<comment type="function">
    <text evidence="7">Catalyzes the hydrolytic cleavage of the carbon-nitrogen bond in imidazolone-5-propanoate to yield N-formimidoyl-L-glutamate. It is the third step in the universal histidine degradation pathway.</text>
</comment>
<feature type="binding site" evidence="7">
    <location>
        <position position="187"/>
    </location>
    <ligand>
        <name>4-imidazolone-5-propanoate</name>
        <dbReference type="ChEBI" id="CHEBI:77893"/>
    </ligand>
</feature>
<sequence>MTTVPENDNPFPENVDQLFLNCRVATMAHGRYNMIEAAALAVAGDKIAWIGPMDALPGPLPDTARKTDCQNRWILPGFVDCHTHLIWAGSRAKEFEMRLTGASYADIANAGGGIFSTVKATRAADEDTLFDLASRRMAHFLNQGITTVEIKSGYGLDLKSELKMLAVAGRLQQAFPQHIEVTFLGAHAVPLEFAGRSDDYVRQVMDVMLPEVKHQGIAACVDVFCENIAFSREQTRQVFEKAKNLGFSIKLHAEQLSDSSGAALAAEMGALSCDHLEYLSDEGAKKMADHGTVAVLLPGAFHYLKETRVPPVETFRQLAVPMAVATDLNPGSSPVFSMLPVLNMACLLFGLTCEQALAGATFHGAAALGLGDCKGSLARGKDADFVIWDVDTPADLCYLTGITPLKQVVIGGKPIHSENERT</sequence>
<dbReference type="GO" id="GO:0008270">
    <property type="term" value="F:zinc ion binding"/>
    <property type="evidence" value="ECO:0007669"/>
    <property type="project" value="UniProtKB-UniRule"/>
</dbReference>
<feature type="binding site" evidence="7">
    <location>
        <position position="82"/>
    </location>
    <ligand>
        <name>Zn(2+)</name>
        <dbReference type="ChEBI" id="CHEBI:29105"/>
    </ligand>
</feature>
<proteinExistence type="inferred from homology"/>
<feature type="binding site" evidence="7">
    <location>
        <position position="82"/>
    </location>
    <ligand>
        <name>Fe(3+)</name>
        <dbReference type="ChEBI" id="CHEBI:29034"/>
    </ligand>
</feature>
<feature type="binding site" evidence="7">
    <location>
        <position position="255"/>
    </location>
    <ligand>
        <name>4-imidazolone-5-propanoate</name>
        <dbReference type="ChEBI" id="CHEBI:77893"/>
    </ligand>
</feature>
<dbReference type="PANTHER" id="PTHR42752">
    <property type="entry name" value="IMIDAZOLONEPROPIONASE"/>
    <property type="match status" value="1"/>
</dbReference>
<dbReference type="PANTHER" id="PTHR42752:SF1">
    <property type="entry name" value="IMIDAZOLONEPROPIONASE-RELATED"/>
    <property type="match status" value="1"/>
</dbReference>
<gene>
    <name evidence="7" type="primary">hutI</name>
    <name evidence="9" type="ORF">H0S81_04040</name>
</gene>
<dbReference type="InterPro" id="IPR006680">
    <property type="entry name" value="Amidohydro-rel"/>
</dbReference>
<evidence type="ECO:0000256" key="4">
    <source>
        <dbReference type="ARBA" id="ARBA00022808"/>
    </source>
</evidence>
<accession>A0A931CTC1</accession>
<dbReference type="HAMAP" id="MF_00372">
    <property type="entry name" value="HutI"/>
    <property type="match status" value="1"/>
</dbReference>
<dbReference type="EMBL" id="JACCQK010000196">
    <property type="protein sequence ID" value="MBG0779077.1"/>
    <property type="molecule type" value="Genomic_DNA"/>
</dbReference>
<dbReference type="FunFam" id="3.20.20.140:FF:000007">
    <property type="entry name" value="Imidazolonepropionase"/>
    <property type="match status" value="1"/>
</dbReference>
<dbReference type="SUPFAM" id="SSF51338">
    <property type="entry name" value="Composite domain of metallo-dependent hydrolases"/>
    <property type="match status" value="1"/>
</dbReference>
<dbReference type="InterPro" id="IPR005920">
    <property type="entry name" value="HutI"/>
</dbReference>
<feature type="binding site" evidence="7">
    <location>
        <position position="252"/>
    </location>
    <ligand>
        <name>Zn(2+)</name>
        <dbReference type="ChEBI" id="CHEBI:29105"/>
    </ligand>
</feature>
<dbReference type="SUPFAM" id="SSF51556">
    <property type="entry name" value="Metallo-dependent hydrolases"/>
    <property type="match status" value="1"/>
</dbReference>
<reference evidence="9" key="1">
    <citation type="submission" date="2020-07" db="EMBL/GenBank/DDBJ databases">
        <title>Severe corrosion of carbon steel in oil field produced water can be linked to methanogenic archaea containing a special type of NiFe hydrogenase.</title>
        <authorList>
            <person name="Lahme S."/>
            <person name="Mand J."/>
            <person name="Longwell J."/>
            <person name="Smith R."/>
            <person name="Enning D."/>
        </authorList>
    </citation>
    <scope>NUCLEOTIDE SEQUENCE</scope>
    <source>
        <strain evidence="9">MIC098Bin6</strain>
    </source>
</reference>
<evidence type="ECO:0000256" key="6">
    <source>
        <dbReference type="ARBA" id="ARBA00023004"/>
    </source>
</evidence>
<comment type="catalytic activity">
    <reaction evidence="7">
        <text>4-imidazolone-5-propanoate + H2O = N-formimidoyl-L-glutamate</text>
        <dbReference type="Rhea" id="RHEA:23660"/>
        <dbReference type="ChEBI" id="CHEBI:15377"/>
        <dbReference type="ChEBI" id="CHEBI:58928"/>
        <dbReference type="ChEBI" id="CHEBI:77893"/>
        <dbReference type="EC" id="3.5.2.7"/>
    </reaction>
</comment>
<dbReference type="AlphaFoldDB" id="A0A931CTC1"/>
<comment type="caution">
    <text evidence="9">The sequence shown here is derived from an EMBL/GenBank/DDBJ whole genome shotgun (WGS) entry which is preliminary data.</text>
</comment>
<dbReference type="InterPro" id="IPR032466">
    <property type="entry name" value="Metal_Hydrolase"/>
</dbReference>
<dbReference type="Gene3D" id="3.20.20.140">
    <property type="entry name" value="Metal-dependent hydrolases"/>
    <property type="match status" value="1"/>
</dbReference>
<dbReference type="GO" id="GO:0050480">
    <property type="term" value="F:imidazolonepropionase activity"/>
    <property type="evidence" value="ECO:0007669"/>
    <property type="project" value="UniProtKB-UniRule"/>
</dbReference>
<comment type="cofactor">
    <cofactor evidence="7">
        <name>Zn(2+)</name>
        <dbReference type="ChEBI" id="CHEBI:29105"/>
    </cofactor>
    <cofactor evidence="7">
        <name>Fe(3+)</name>
        <dbReference type="ChEBI" id="CHEBI:29034"/>
    </cofactor>
    <text evidence="7">Binds 1 zinc or iron ion per subunit.</text>
</comment>
<dbReference type="Proteomes" id="UP000706172">
    <property type="component" value="Unassembled WGS sequence"/>
</dbReference>
<evidence type="ECO:0000256" key="7">
    <source>
        <dbReference type="HAMAP-Rule" id="MF_00372"/>
    </source>
</evidence>
<evidence type="ECO:0000256" key="3">
    <source>
        <dbReference type="ARBA" id="ARBA00022801"/>
    </source>
</evidence>
<protein>
    <recommendedName>
        <fullName evidence="1 7">Imidazolonepropionase</fullName>
        <ecNumber evidence="1 7">3.5.2.7</ecNumber>
    </recommendedName>
    <alternativeName>
        <fullName evidence="7">Imidazolone-5-propionate hydrolase</fullName>
    </alternativeName>
</protein>
<feature type="binding site" evidence="7">
    <location>
        <position position="154"/>
    </location>
    <ligand>
        <name>N-formimidoyl-L-glutamate</name>
        <dbReference type="ChEBI" id="CHEBI:58928"/>
    </ligand>
</feature>
<dbReference type="InterPro" id="IPR011059">
    <property type="entry name" value="Metal-dep_hydrolase_composite"/>
</dbReference>
<keyword evidence="3 7" id="KW-0378">Hydrolase</keyword>
<keyword evidence="4 7" id="KW-0369">Histidine metabolism</keyword>
<evidence type="ECO:0000256" key="1">
    <source>
        <dbReference type="ARBA" id="ARBA00012864"/>
    </source>
</evidence>
<feature type="binding site" evidence="7">
    <location>
        <position position="329"/>
    </location>
    <ligand>
        <name>N-formimidoyl-L-glutamate</name>
        <dbReference type="ChEBI" id="CHEBI:58928"/>
    </ligand>
</feature>
<evidence type="ECO:0000313" key="9">
    <source>
        <dbReference type="EMBL" id="MBG0779077.1"/>
    </source>
</evidence>
<dbReference type="Gene3D" id="2.30.40.10">
    <property type="entry name" value="Urease, subunit C, domain 1"/>
    <property type="match status" value="1"/>
</dbReference>
<feature type="binding site" evidence="7">
    <location>
        <position position="331"/>
    </location>
    <ligand>
        <name>N-formimidoyl-L-glutamate</name>
        <dbReference type="ChEBI" id="CHEBI:58928"/>
    </ligand>
</feature>